<organism evidence="3 4">
    <name type="scientific">Prosthecobacter dejongeii</name>
    <dbReference type="NCBI Taxonomy" id="48465"/>
    <lineage>
        <taxon>Bacteria</taxon>
        <taxon>Pseudomonadati</taxon>
        <taxon>Verrucomicrobiota</taxon>
        <taxon>Verrucomicrobiia</taxon>
        <taxon>Verrucomicrobiales</taxon>
        <taxon>Verrucomicrobiaceae</taxon>
        <taxon>Prosthecobacter</taxon>
    </lineage>
</organism>
<gene>
    <name evidence="3" type="ORF">HNQ64_002435</name>
</gene>
<dbReference type="InterPro" id="IPR041131">
    <property type="entry name" value="MuF_C"/>
</dbReference>
<feature type="region of interest" description="Disordered" evidence="1">
    <location>
        <begin position="1"/>
        <end position="22"/>
    </location>
</feature>
<reference evidence="3 4" key="1">
    <citation type="submission" date="2020-08" db="EMBL/GenBank/DDBJ databases">
        <title>Genomic Encyclopedia of Type Strains, Phase IV (KMG-IV): sequencing the most valuable type-strain genomes for metagenomic binning, comparative biology and taxonomic classification.</title>
        <authorList>
            <person name="Goeker M."/>
        </authorList>
    </citation>
    <scope>NUCLEOTIDE SEQUENCE [LARGE SCALE GENOMIC DNA]</scope>
    <source>
        <strain evidence="3 4">DSM 12251</strain>
    </source>
</reference>
<protein>
    <recommendedName>
        <fullName evidence="2">Phage MuF C-terminal domain-containing protein</fullName>
    </recommendedName>
</protein>
<dbReference type="RefSeq" id="WP_184208737.1">
    <property type="nucleotide sequence ID" value="NZ_JACHIF010000004.1"/>
</dbReference>
<dbReference type="EMBL" id="JACHIF010000004">
    <property type="protein sequence ID" value="MBB5038177.1"/>
    <property type="molecule type" value="Genomic_DNA"/>
</dbReference>
<dbReference type="Pfam" id="PF18819">
    <property type="entry name" value="MuF_C"/>
    <property type="match status" value="1"/>
</dbReference>
<evidence type="ECO:0000313" key="3">
    <source>
        <dbReference type="EMBL" id="MBB5038177.1"/>
    </source>
</evidence>
<proteinExistence type="predicted"/>
<dbReference type="AlphaFoldDB" id="A0A7W8DQB8"/>
<evidence type="ECO:0000313" key="4">
    <source>
        <dbReference type="Proteomes" id="UP000534294"/>
    </source>
</evidence>
<sequence>MRAQRLLPRLAQPTGHADTATTEQRQAAALRIQHRTQQAEQQQLQHAGISIRKVGQQWEVSNVADGTAALLPTAEQAMALFRSQVADLGIQEDERTFAVFEAFSQNAAEGARFTLSQCSLTLADLETEAQAAGDQTTLTTLYERLDVERQRQAARLAKAQREGKLGNLEAFLNESLGLTEEAAHVVAVEQAALKIIGSTFSVRPVPYADNIEAAFRQKLPPNAILEIGPPGAILKAAGLPEIPLRIRQSKIRKKRGKHSELKLEALKKLPGALNDPMMVYISPGDTKAFSIITTIPTDQGPIAAYFTTREENGETALEAKSIYGRMPEFVLTEMKAAESLELLRYKDEKNLQRMAVCSGRWQRKNDASTQHHRFAEGQVSLLNEHEESQTPDTNSVCQYR</sequence>
<feature type="domain" description="Phage MuF C-terminal" evidence="2">
    <location>
        <begin position="250"/>
        <end position="352"/>
    </location>
</feature>
<comment type="caution">
    <text evidence="3">The sequence shown here is derived from an EMBL/GenBank/DDBJ whole genome shotgun (WGS) entry which is preliminary data.</text>
</comment>
<keyword evidence="4" id="KW-1185">Reference proteome</keyword>
<name>A0A7W8DQB8_9BACT</name>
<dbReference type="Proteomes" id="UP000534294">
    <property type="component" value="Unassembled WGS sequence"/>
</dbReference>
<evidence type="ECO:0000259" key="2">
    <source>
        <dbReference type="Pfam" id="PF18819"/>
    </source>
</evidence>
<evidence type="ECO:0000256" key="1">
    <source>
        <dbReference type="SAM" id="MobiDB-lite"/>
    </source>
</evidence>
<accession>A0A7W8DQB8</accession>